<reference evidence="1" key="1">
    <citation type="journal article" date="2021" name="Proc. Natl. Acad. Sci. U.S.A.">
        <title>A Catalog of Tens of Thousands of Viruses from Human Metagenomes Reveals Hidden Associations with Chronic Diseases.</title>
        <authorList>
            <person name="Tisza M.J."/>
            <person name="Buck C.B."/>
        </authorList>
    </citation>
    <scope>NUCLEOTIDE SEQUENCE</scope>
    <source>
        <strain evidence="1">CtuJM17</strain>
    </source>
</reference>
<accession>A0A8S5PKS1</accession>
<evidence type="ECO:0000313" key="1">
    <source>
        <dbReference type="EMBL" id="DAE07025.1"/>
    </source>
</evidence>
<protein>
    <submittedName>
        <fullName evidence="1">Uncharacterized protein</fullName>
    </submittedName>
</protein>
<proteinExistence type="predicted"/>
<sequence length="90" mass="10642">MKQIIETMMARMQVWHEVRARRIEARRVKLLDHEARQRLQLMEHNGTTYLSMDGMPLLEASDLTNGLTESLARVRANYADFREEGIWAKR</sequence>
<organism evidence="1">
    <name type="scientific">Myoviridae sp. ctuJM17</name>
    <dbReference type="NCBI Taxonomy" id="2825200"/>
    <lineage>
        <taxon>Viruses</taxon>
        <taxon>Duplodnaviria</taxon>
        <taxon>Heunggongvirae</taxon>
        <taxon>Uroviricota</taxon>
        <taxon>Caudoviricetes</taxon>
    </lineage>
</organism>
<name>A0A8S5PKS1_9CAUD</name>
<dbReference type="EMBL" id="BK015444">
    <property type="protein sequence ID" value="DAE07025.1"/>
    <property type="molecule type" value="Genomic_DNA"/>
</dbReference>